<evidence type="ECO:0000256" key="7">
    <source>
        <dbReference type="SAM" id="Coils"/>
    </source>
</evidence>
<keyword evidence="3" id="KW-0969">Cilium</keyword>
<dbReference type="Pfam" id="PF13868">
    <property type="entry name" value="TPH"/>
    <property type="match status" value="1"/>
</dbReference>
<feature type="coiled-coil region" evidence="7">
    <location>
        <begin position="247"/>
        <end position="287"/>
    </location>
</feature>
<dbReference type="Proteomes" id="UP000694402">
    <property type="component" value="Unassembled WGS sequence"/>
</dbReference>
<dbReference type="GO" id="GO:0005930">
    <property type="term" value="C:axoneme"/>
    <property type="evidence" value="ECO:0007669"/>
    <property type="project" value="Ensembl"/>
</dbReference>
<evidence type="ECO:0000256" key="8">
    <source>
        <dbReference type="SAM" id="MobiDB-lite"/>
    </source>
</evidence>
<keyword evidence="4" id="KW-0966">Cell projection</keyword>
<evidence type="ECO:0000313" key="11">
    <source>
        <dbReference type="Proteomes" id="UP000694402"/>
    </source>
</evidence>
<dbReference type="PANTHER" id="PTHR31183">
    <property type="entry name" value="TRICHOPLEIN KERATIN FILAMENT-BINDING PROTEIN FAMILY MEMBER"/>
    <property type="match status" value="1"/>
</dbReference>
<proteinExistence type="inferred from homology"/>
<reference evidence="10" key="2">
    <citation type="submission" date="2025-09" db="UniProtKB">
        <authorList>
            <consortium name="Ensembl"/>
        </authorList>
    </citation>
    <scope>IDENTIFICATION</scope>
</reference>
<keyword evidence="11" id="KW-1185">Reference proteome</keyword>
<evidence type="ECO:0000256" key="5">
    <source>
        <dbReference type="ARBA" id="ARBA00033747"/>
    </source>
</evidence>
<evidence type="ECO:0000256" key="4">
    <source>
        <dbReference type="ARBA" id="ARBA00023273"/>
    </source>
</evidence>
<evidence type="ECO:0000256" key="2">
    <source>
        <dbReference type="ARBA" id="ARBA00023054"/>
    </source>
</evidence>
<comment type="similarity">
    <text evidence="5">Belongs to the CFAP53 family.</text>
</comment>
<dbReference type="GeneTree" id="ENSGT00970000193642"/>
<evidence type="ECO:0000259" key="9">
    <source>
        <dbReference type="Pfam" id="PF13868"/>
    </source>
</evidence>
<dbReference type="InterPro" id="IPR043597">
    <property type="entry name" value="TPH_dom"/>
</dbReference>
<comment type="subcellular location">
    <subcellularLocation>
        <location evidence="1">Cell projection</location>
        <location evidence="1">Cilium</location>
    </subcellularLocation>
</comment>
<feature type="coiled-coil region" evidence="7">
    <location>
        <begin position="118"/>
        <end position="162"/>
    </location>
</feature>
<feature type="domain" description="Trichohyalin-plectin-homology" evidence="9">
    <location>
        <begin position="174"/>
        <end position="453"/>
    </location>
</feature>
<organism evidence="10 11">
    <name type="scientific">Oncorhynchus tshawytscha</name>
    <name type="common">Chinook salmon</name>
    <name type="synonym">Salmo tshawytscha</name>
    <dbReference type="NCBI Taxonomy" id="74940"/>
    <lineage>
        <taxon>Eukaryota</taxon>
        <taxon>Metazoa</taxon>
        <taxon>Chordata</taxon>
        <taxon>Craniata</taxon>
        <taxon>Vertebrata</taxon>
        <taxon>Euteleostomi</taxon>
        <taxon>Actinopterygii</taxon>
        <taxon>Neopterygii</taxon>
        <taxon>Teleostei</taxon>
        <taxon>Protacanthopterygii</taxon>
        <taxon>Salmoniformes</taxon>
        <taxon>Salmonidae</taxon>
        <taxon>Salmoninae</taxon>
        <taxon>Oncorhynchus</taxon>
    </lineage>
</organism>
<feature type="region of interest" description="Disordered" evidence="8">
    <location>
        <begin position="1"/>
        <end position="48"/>
    </location>
</feature>
<evidence type="ECO:0000256" key="6">
    <source>
        <dbReference type="ARBA" id="ARBA00033773"/>
    </source>
</evidence>
<accession>A0A8C8JDF6</accession>
<name>A0A8C8JDF6_ONCTS</name>
<dbReference type="AlphaFoldDB" id="A0A8C8JDF6"/>
<evidence type="ECO:0000256" key="1">
    <source>
        <dbReference type="ARBA" id="ARBA00004138"/>
    </source>
</evidence>
<dbReference type="GO" id="GO:0060271">
    <property type="term" value="P:cilium assembly"/>
    <property type="evidence" value="ECO:0007669"/>
    <property type="project" value="Ensembl"/>
</dbReference>
<dbReference type="GO" id="GO:0005576">
    <property type="term" value="C:extracellular region"/>
    <property type="evidence" value="ECO:0007669"/>
    <property type="project" value="GOC"/>
</dbReference>
<dbReference type="InterPro" id="IPR043596">
    <property type="entry name" value="CFAP53/TCHP"/>
</dbReference>
<reference evidence="10" key="1">
    <citation type="submission" date="2025-08" db="UniProtKB">
        <authorList>
            <consortium name="Ensembl"/>
        </authorList>
    </citation>
    <scope>IDENTIFICATION</scope>
</reference>
<dbReference type="GO" id="GO:0060287">
    <property type="term" value="P:epithelial cilium movement involved in determination of left/right asymmetry"/>
    <property type="evidence" value="ECO:0007669"/>
    <property type="project" value="Ensembl"/>
</dbReference>
<protein>
    <recommendedName>
        <fullName evidence="6">Cilia- and flagella-associated protein 53</fullName>
    </recommendedName>
</protein>
<dbReference type="PANTHER" id="PTHR31183:SF1">
    <property type="entry name" value="CILIA- AND FLAGELLA-ASSOCIATED PROTEIN 53"/>
    <property type="match status" value="1"/>
</dbReference>
<keyword evidence="2 7" id="KW-0175">Coiled coil</keyword>
<dbReference type="Ensembl" id="ENSOTST00005099612.2">
    <property type="protein sequence ID" value="ENSOTSP00005091818.2"/>
    <property type="gene ID" value="ENSOTSG00005043016.2"/>
</dbReference>
<gene>
    <name evidence="10" type="primary">CFAP53</name>
</gene>
<evidence type="ECO:0000313" key="10">
    <source>
        <dbReference type="Ensembl" id="ENSOTSP00005091818.2"/>
    </source>
</evidence>
<dbReference type="GO" id="GO:0097546">
    <property type="term" value="C:ciliary base"/>
    <property type="evidence" value="ECO:0007669"/>
    <property type="project" value="Ensembl"/>
</dbReference>
<sequence length="545" mass="66338">MRMDTRTRRGSAARRCVSEEKSGALQDVSRMGSNNAARERARFPSSRPPDYLILERRKQEEARDKVLEFTKYQNTCDLKTRWEKNSDRRIVLGTIERRVKDAIGQYQMTINERRDRLHDMLEAEEKELLREMETKKETVLERQAKMRERAKLLRERRESERLSVVEDKLEQLFREQSEELRTEQTRRRQDEICTERAAQLCTRQVTQRQKEEEEQLFAQLWESDRRAKEEREGQDAQRQRQSNLQQLVYLRVQMEAAEQQREQAKQLKEEEALLLREQREMLHLEEQREHRHKLQGQESRRRLLDHSLRLKMKRQAREQQDELALDMSMLEQLLTEERDEKQGKVTRKLELREEQSRYQQYLADQLEEQKRQEVETEKLIEAELKQTWARRAEQCHKEKQARDRLMKDVMDTRRLQIQEKLDLNKQKQAQLAEERDGLNKTIQENKLLDEREKTRGSLVHTRVWARRRSKVILLHWCRDLDHWLLRKRRRSKGGLRQGCQEFQADLLAQMMYQQQLRDEGRSQTEQEHQQGLVYQEQYNRKMQEI</sequence>
<evidence type="ECO:0000256" key="3">
    <source>
        <dbReference type="ARBA" id="ARBA00023069"/>
    </source>
</evidence>